<reference evidence="1" key="1">
    <citation type="journal article" date="2010" name="Appl. Environ. Microbiol.">
        <title>Partial chromosome sequence of Spiroplasma citri reveals extensive viral invasion and important gene decay.</title>
        <authorList>
            <person name="Carle P."/>
            <person name="Saillard C."/>
            <person name="Carrere N."/>
            <person name="Carrere S."/>
            <person name="Duret S."/>
            <person name="Eveillard S."/>
            <person name="Gaurivaud P."/>
            <person name="Gourgues G."/>
            <person name="Gouzy J."/>
            <person name="Salar P."/>
            <person name="Verdin E."/>
            <person name="Breton M."/>
            <person name="Blanchard A."/>
            <person name="Laigret F."/>
            <person name="Bove J.M."/>
            <person name="Renaudin J."/>
            <person name="Foissac X."/>
        </authorList>
    </citation>
    <scope>NUCLEOTIDE SEQUENCE</scope>
    <source>
        <strain evidence="1">GII3-3X</strain>
    </source>
</reference>
<dbReference type="InterPro" id="IPR013785">
    <property type="entry name" value="Aldolase_TIM"/>
</dbReference>
<dbReference type="EMBL" id="AM285302">
    <property type="protein sequence ID" value="CAK98345.1"/>
    <property type="molecule type" value="Genomic_DNA"/>
</dbReference>
<sequence>MRLGVSLYPHLFTENYDLETYLTKCAKAKIKVIFTTLINVKKVIKSYLIAFYN</sequence>
<evidence type="ECO:0000313" key="1">
    <source>
        <dbReference type="EMBL" id="CAK98345.1"/>
    </source>
</evidence>
<name>Q14Q84_SPICI</name>
<proteinExistence type="predicted"/>
<organism evidence="1">
    <name type="scientific">Spiroplasma citri</name>
    <dbReference type="NCBI Taxonomy" id="2133"/>
    <lineage>
        <taxon>Bacteria</taxon>
        <taxon>Bacillati</taxon>
        <taxon>Mycoplasmatota</taxon>
        <taxon>Mollicutes</taxon>
        <taxon>Entomoplasmatales</taxon>
        <taxon>Spiroplasmataceae</taxon>
        <taxon>Spiroplasma</taxon>
    </lineage>
</organism>
<dbReference type="Gene3D" id="3.20.20.70">
    <property type="entry name" value="Aldolase class I"/>
    <property type="match status" value="1"/>
</dbReference>
<dbReference type="AlphaFoldDB" id="Q14Q84"/>
<protein>
    <recommendedName>
        <fullName evidence="2">Outer surface protein</fullName>
    </recommendedName>
</protein>
<gene>
    <name evidence="1" type="ORF">SPICI01B_098</name>
</gene>
<evidence type="ECO:0008006" key="2">
    <source>
        <dbReference type="Google" id="ProtNLM"/>
    </source>
</evidence>
<accession>Q14Q84</accession>